<evidence type="ECO:0000256" key="3">
    <source>
        <dbReference type="SAM" id="Phobius"/>
    </source>
</evidence>
<keyword evidence="3" id="KW-1133">Transmembrane helix</keyword>
<dbReference type="PANTHER" id="PTHR11926">
    <property type="entry name" value="GLUCOSYL/GLUCURONOSYL TRANSFERASES"/>
    <property type="match status" value="1"/>
</dbReference>
<dbReference type="Proteomes" id="UP000244336">
    <property type="component" value="Chromosome 9"/>
</dbReference>
<evidence type="ECO:0000313" key="5">
    <source>
        <dbReference type="Proteomes" id="UP000244336"/>
    </source>
</evidence>
<dbReference type="Gene3D" id="3.40.50.2000">
    <property type="entry name" value="Glycogen Phosphorylase B"/>
    <property type="match status" value="3"/>
</dbReference>
<name>A0A2T7C0T3_9POAL</name>
<gene>
    <name evidence="4" type="ORF">GQ55_9G079600</name>
</gene>
<evidence type="ECO:0000256" key="2">
    <source>
        <dbReference type="ARBA" id="ARBA00022679"/>
    </source>
</evidence>
<protein>
    <recommendedName>
        <fullName evidence="6">UDP-glycosyltransferases domain-containing protein</fullName>
    </recommendedName>
</protein>
<evidence type="ECO:0000256" key="1">
    <source>
        <dbReference type="ARBA" id="ARBA00009995"/>
    </source>
</evidence>
<organism evidence="4 5">
    <name type="scientific">Panicum hallii var. hallii</name>
    <dbReference type="NCBI Taxonomy" id="1504633"/>
    <lineage>
        <taxon>Eukaryota</taxon>
        <taxon>Viridiplantae</taxon>
        <taxon>Streptophyta</taxon>
        <taxon>Embryophyta</taxon>
        <taxon>Tracheophyta</taxon>
        <taxon>Spermatophyta</taxon>
        <taxon>Magnoliopsida</taxon>
        <taxon>Liliopsida</taxon>
        <taxon>Poales</taxon>
        <taxon>Poaceae</taxon>
        <taxon>PACMAD clade</taxon>
        <taxon>Panicoideae</taxon>
        <taxon>Panicodae</taxon>
        <taxon>Paniceae</taxon>
        <taxon>Panicinae</taxon>
        <taxon>Panicum</taxon>
        <taxon>Panicum sect. Panicum</taxon>
    </lineage>
</organism>
<keyword evidence="5" id="KW-1185">Reference proteome</keyword>
<accession>A0A2T7C0T3</accession>
<evidence type="ECO:0008006" key="6">
    <source>
        <dbReference type="Google" id="ProtNLM"/>
    </source>
</evidence>
<dbReference type="PANTHER" id="PTHR11926:SF1412">
    <property type="entry name" value="UDP-GLYCOSYLTRANSFERASE 83A1-LIKE"/>
    <property type="match status" value="1"/>
</dbReference>
<evidence type="ECO:0000313" key="4">
    <source>
        <dbReference type="EMBL" id="PUZ36958.1"/>
    </source>
</evidence>
<dbReference type="GO" id="GO:0080043">
    <property type="term" value="F:quercetin 3-O-glucosyltransferase activity"/>
    <property type="evidence" value="ECO:0007669"/>
    <property type="project" value="TreeGrafter"/>
</dbReference>
<dbReference type="FunFam" id="3.40.50.2000:FF:000061">
    <property type="entry name" value="UDP-glycosyltransferase 83A1"/>
    <property type="match status" value="1"/>
</dbReference>
<dbReference type="Pfam" id="PF00201">
    <property type="entry name" value="UDPGT"/>
    <property type="match status" value="1"/>
</dbReference>
<dbReference type="SUPFAM" id="SSF53756">
    <property type="entry name" value="UDP-Glycosyltransferase/glycogen phosphorylase"/>
    <property type="match status" value="1"/>
</dbReference>
<keyword evidence="3" id="KW-0812">Transmembrane</keyword>
<sequence length="375" mass="41147">MLAALHPAAAGGGRGLPDGIRLVSVPDGLADGDDRRDLCRFVDALSRCVPGYVERLLRETKVKWLVGDVNVGMCFEAARKLGVRVAAVFLASAACLAMLLVPQLIEGGFFDDKGLVASTTIHFLLEMSCMPWSIDGPVQGQEVGYQLVSWNTQAASRHAEVVVCNSFRDAEAAAFELFPASCQSARSRRSAVYVAFGSFAIFDPRQFRELAEGLELTGRPFLWVVRPDFTTGDLSEAWFYAFKDRVAGKGMVVSWCPQQKVLAHRAVACFVSHCGWNSTMEGVRNGVRFLCWPYFVDQFANRSYVRDIWRTGLAVSPGEDGVVTKEEVSGKVEKVIGDEGMAERARVMRDAARKCLGVGGSSRENFNRLVDLLRG</sequence>
<keyword evidence="2" id="KW-0808">Transferase</keyword>
<reference evidence="4 5" key="1">
    <citation type="submission" date="2018-04" db="EMBL/GenBank/DDBJ databases">
        <title>WGS assembly of Panicum hallii var. hallii HAL2.</title>
        <authorList>
            <person name="Lovell J."/>
            <person name="Jenkins J."/>
            <person name="Lowry D."/>
            <person name="Mamidi S."/>
            <person name="Sreedasyam A."/>
            <person name="Weng X."/>
            <person name="Barry K."/>
            <person name="Bonette J."/>
            <person name="Campitelli B."/>
            <person name="Daum C."/>
            <person name="Gordon S."/>
            <person name="Gould B."/>
            <person name="Lipzen A."/>
            <person name="MacQueen A."/>
            <person name="Palacio-Mejia J."/>
            <person name="Plott C."/>
            <person name="Shakirov E."/>
            <person name="Shu S."/>
            <person name="Yoshinaga Y."/>
            <person name="Zane M."/>
            <person name="Rokhsar D."/>
            <person name="Grimwood J."/>
            <person name="Schmutz J."/>
            <person name="Juenger T."/>
        </authorList>
    </citation>
    <scope>NUCLEOTIDE SEQUENCE [LARGE SCALE GENOMIC DNA]</scope>
    <source>
        <strain evidence="5">cv. HAL2</strain>
    </source>
</reference>
<feature type="transmembrane region" description="Helical" evidence="3">
    <location>
        <begin position="81"/>
        <end position="101"/>
    </location>
</feature>
<dbReference type="Gramene" id="PUZ36958">
    <property type="protein sequence ID" value="PUZ36958"/>
    <property type="gene ID" value="GQ55_9G079600"/>
</dbReference>
<dbReference type="OrthoDB" id="5835829at2759"/>
<dbReference type="EMBL" id="CM009757">
    <property type="protein sequence ID" value="PUZ36958.1"/>
    <property type="molecule type" value="Genomic_DNA"/>
</dbReference>
<dbReference type="InterPro" id="IPR002213">
    <property type="entry name" value="UDP_glucos_trans"/>
</dbReference>
<dbReference type="GO" id="GO:0080044">
    <property type="term" value="F:quercetin 7-O-glucosyltransferase activity"/>
    <property type="evidence" value="ECO:0007669"/>
    <property type="project" value="TreeGrafter"/>
</dbReference>
<proteinExistence type="inferred from homology"/>
<comment type="similarity">
    <text evidence="1">Belongs to the UDP-glycosyltransferase family.</text>
</comment>
<dbReference type="AlphaFoldDB" id="A0A2T7C0T3"/>
<keyword evidence="3" id="KW-0472">Membrane</keyword>
<dbReference type="CDD" id="cd03784">
    <property type="entry name" value="GT1_Gtf-like"/>
    <property type="match status" value="1"/>
</dbReference>